<dbReference type="PROSITE" id="PS51078">
    <property type="entry name" value="ICLR_ED"/>
    <property type="match status" value="1"/>
</dbReference>
<dbReference type="InterPro" id="IPR036388">
    <property type="entry name" value="WH-like_DNA-bd_sf"/>
</dbReference>
<reference evidence="6 7" key="1">
    <citation type="submission" date="2024-08" db="EMBL/GenBank/DDBJ databases">
        <title>Halobellus sp. MBLA0158 whole genome sequence.</title>
        <authorList>
            <person name="Hwang C.Y."/>
            <person name="Cho E.-S."/>
            <person name="Seo M.-J."/>
        </authorList>
    </citation>
    <scope>NUCLEOTIDE SEQUENCE [LARGE SCALE GENOMIC DNA]</scope>
    <source>
        <strain evidence="6 7">MBLA0158</strain>
    </source>
</reference>
<dbReference type="SUPFAM" id="SSF46785">
    <property type="entry name" value="Winged helix' DNA-binding domain"/>
    <property type="match status" value="1"/>
</dbReference>
<dbReference type="Gene3D" id="3.30.450.40">
    <property type="match status" value="1"/>
</dbReference>
<name>A0ABD5M705_9EURY</name>
<dbReference type="AlphaFoldDB" id="A0ABD5M705"/>
<evidence type="ECO:0000313" key="6">
    <source>
        <dbReference type="EMBL" id="MFA1609700.1"/>
    </source>
</evidence>
<evidence type="ECO:0000313" key="7">
    <source>
        <dbReference type="Proteomes" id="UP001570511"/>
    </source>
</evidence>
<dbReference type="SUPFAM" id="SSF55781">
    <property type="entry name" value="GAF domain-like"/>
    <property type="match status" value="1"/>
</dbReference>
<dbReference type="PROSITE" id="PS51077">
    <property type="entry name" value="HTH_ICLR"/>
    <property type="match status" value="1"/>
</dbReference>
<keyword evidence="3" id="KW-0804">Transcription</keyword>
<feature type="domain" description="IclR-ED" evidence="5">
    <location>
        <begin position="77"/>
        <end position="260"/>
    </location>
</feature>
<protein>
    <submittedName>
        <fullName evidence="6">IclR family transcriptional regulator</fullName>
    </submittedName>
</protein>
<keyword evidence="7" id="KW-1185">Reference proteome</keyword>
<feature type="domain" description="HTH iclR-type" evidence="4">
    <location>
        <begin position="17"/>
        <end position="76"/>
    </location>
</feature>
<dbReference type="PANTHER" id="PTHR30136">
    <property type="entry name" value="HELIX-TURN-HELIX TRANSCRIPTIONAL REGULATOR, ICLR FAMILY"/>
    <property type="match status" value="1"/>
</dbReference>
<dbReference type="Pfam" id="PF09339">
    <property type="entry name" value="HTH_IclR"/>
    <property type="match status" value="1"/>
</dbReference>
<keyword evidence="2" id="KW-0238">DNA-binding</keyword>
<dbReference type="GO" id="GO:0006355">
    <property type="term" value="P:regulation of DNA-templated transcription"/>
    <property type="evidence" value="ECO:0007669"/>
    <property type="project" value="UniProtKB-ARBA"/>
</dbReference>
<dbReference type="SMART" id="SM00346">
    <property type="entry name" value="HTH_ICLR"/>
    <property type="match status" value="1"/>
</dbReference>
<dbReference type="InterPro" id="IPR005471">
    <property type="entry name" value="Tscrpt_reg_IclR_N"/>
</dbReference>
<evidence type="ECO:0000256" key="2">
    <source>
        <dbReference type="ARBA" id="ARBA00023125"/>
    </source>
</evidence>
<proteinExistence type="predicted"/>
<dbReference type="InterPro" id="IPR050707">
    <property type="entry name" value="HTH_MetabolicPath_Reg"/>
</dbReference>
<dbReference type="Pfam" id="PF01614">
    <property type="entry name" value="IclR_C"/>
    <property type="match status" value="1"/>
</dbReference>
<dbReference type="InterPro" id="IPR036390">
    <property type="entry name" value="WH_DNA-bd_sf"/>
</dbReference>
<sequence length="264" mass="28861">MDQSEPNAGPPKGTPTIKSVETSHEVIAAMEDLGLASVTEIAAHAGLSKGGAYKHLKTLQQNGFVVREDGQYRLGLRFLDIGGRIRYDHPGSRIIKQKMRELALETNETSIYTVLENDRTITLFREAGSRGVPTRTRVGKRLYPHETAAGKCLLSRHSREEIERLFDGGPLPSVTDNTITDVDDLLDELAAVRERGYAYNIGESVEGLVAIAAPLVPDDEVIGACSVTGPYHRMKGDPLDEEVRATLLSFVNELELNIAHADTS</sequence>
<dbReference type="InterPro" id="IPR029016">
    <property type="entry name" value="GAF-like_dom_sf"/>
</dbReference>
<dbReference type="Proteomes" id="UP001570511">
    <property type="component" value="Unassembled WGS sequence"/>
</dbReference>
<dbReference type="RefSeq" id="WP_372386732.1">
    <property type="nucleotide sequence ID" value="NZ_JBGNYA010000001.1"/>
</dbReference>
<evidence type="ECO:0000256" key="1">
    <source>
        <dbReference type="ARBA" id="ARBA00023015"/>
    </source>
</evidence>
<accession>A0ABD5M705</accession>
<dbReference type="InterPro" id="IPR014757">
    <property type="entry name" value="Tscrpt_reg_IclR_C"/>
</dbReference>
<comment type="caution">
    <text evidence="6">The sequence shown here is derived from an EMBL/GenBank/DDBJ whole genome shotgun (WGS) entry which is preliminary data.</text>
</comment>
<keyword evidence="1" id="KW-0805">Transcription regulation</keyword>
<dbReference type="GO" id="GO:0003677">
    <property type="term" value="F:DNA binding"/>
    <property type="evidence" value="ECO:0007669"/>
    <property type="project" value="UniProtKB-KW"/>
</dbReference>
<gene>
    <name evidence="6" type="ORF">OS889_01590</name>
</gene>
<evidence type="ECO:0000256" key="3">
    <source>
        <dbReference type="ARBA" id="ARBA00023163"/>
    </source>
</evidence>
<organism evidence="6 7">
    <name type="scientific">Halobellus rubicundus</name>
    <dbReference type="NCBI Taxonomy" id="2996466"/>
    <lineage>
        <taxon>Archaea</taxon>
        <taxon>Methanobacteriati</taxon>
        <taxon>Methanobacteriota</taxon>
        <taxon>Stenosarchaea group</taxon>
        <taxon>Halobacteria</taxon>
        <taxon>Halobacteriales</taxon>
        <taxon>Haloferacaceae</taxon>
        <taxon>Halobellus</taxon>
    </lineage>
</organism>
<dbReference type="InterPro" id="IPR011991">
    <property type="entry name" value="ArsR-like_HTH"/>
</dbReference>
<dbReference type="Gene3D" id="1.10.10.10">
    <property type="entry name" value="Winged helix-like DNA-binding domain superfamily/Winged helix DNA-binding domain"/>
    <property type="match status" value="1"/>
</dbReference>
<dbReference type="EMBL" id="JBGNYA010000001">
    <property type="protein sequence ID" value="MFA1609700.1"/>
    <property type="molecule type" value="Genomic_DNA"/>
</dbReference>
<dbReference type="CDD" id="cd00090">
    <property type="entry name" value="HTH_ARSR"/>
    <property type="match status" value="1"/>
</dbReference>
<evidence type="ECO:0000259" key="5">
    <source>
        <dbReference type="PROSITE" id="PS51078"/>
    </source>
</evidence>
<dbReference type="PANTHER" id="PTHR30136:SF24">
    <property type="entry name" value="HTH-TYPE TRANSCRIPTIONAL REPRESSOR ALLR"/>
    <property type="match status" value="1"/>
</dbReference>
<evidence type="ECO:0000259" key="4">
    <source>
        <dbReference type="PROSITE" id="PS51077"/>
    </source>
</evidence>